<dbReference type="Pfam" id="PF21599">
    <property type="entry name" value="ZSWIM3_N"/>
    <property type="match status" value="1"/>
</dbReference>
<dbReference type="OMA" id="GERRECF"/>
<dbReference type="OrthoDB" id="124789at2759"/>
<dbReference type="PROSITE" id="PS50016">
    <property type="entry name" value="ZF_PHD_2"/>
    <property type="match status" value="1"/>
</dbReference>
<dbReference type="InterPro" id="IPR019786">
    <property type="entry name" value="Zinc_finger_PHD-type_CS"/>
</dbReference>
<dbReference type="EnsemblMetazoa" id="XM_014397608.2">
    <property type="protein sequence ID" value="XP_014253094.1"/>
    <property type="gene ID" value="LOC106668655"/>
</dbReference>
<feature type="domain" description="PHD-type" evidence="6">
    <location>
        <begin position="778"/>
        <end position="826"/>
    </location>
</feature>
<dbReference type="SUPFAM" id="SSF57903">
    <property type="entry name" value="FYVE/PHD zinc finger"/>
    <property type="match status" value="1"/>
</dbReference>
<dbReference type="PROSITE" id="PS01359">
    <property type="entry name" value="ZF_PHD_1"/>
    <property type="match status" value="1"/>
</dbReference>
<dbReference type="InterPro" id="IPR048324">
    <property type="entry name" value="ZSWIM1-3_RNaseH-like"/>
</dbReference>
<dbReference type="SMART" id="SM00249">
    <property type="entry name" value="PHD"/>
    <property type="match status" value="1"/>
</dbReference>
<keyword evidence="3" id="KW-0862">Zinc</keyword>
<dbReference type="EnsemblMetazoa" id="XM_014397607.2">
    <property type="protein sequence ID" value="XP_014253093.1"/>
    <property type="gene ID" value="LOC106668655"/>
</dbReference>
<gene>
    <name evidence="8" type="primary">106668655</name>
</gene>
<feature type="domain" description="SWIM-type" evidence="7">
    <location>
        <begin position="492"/>
        <end position="526"/>
    </location>
</feature>
<dbReference type="PROSITE" id="PS50966">
    <property type="entry name" value="ZF_SWIM"/>
    <property type="match status" value="1"/>
</dbReference>
<dbReference type="InterPro" id="IPR052579">
    <property type="entry name" value="Zinc_finger_SWIM"/>
</dbReference>
<protein>
    <submittedName>
        <fullName evidence="8">Uncharacterized protein</fullName>
    </submittedName>
</protein>
<dbReference type="PANTHER" id="PTHR31569:SF4">
    <property type="entry name" value="SWIM-TYPE DOMAIN-CONTAINING PROTEIN"/>
    <property type="match status" value="1"/>
</dbReference>
<name>A0A8I6S029_CIMLE</name>
<evidence type="ECO:0000256" key="3">
    <source>
        <dbReference type="ARBA" id="ARBA00022833"/>
    </source>
</evidence>
<dbReference type="PANTHER" id="PTHR31569">
    <property type="entry name" value="SWIM-TYPE DOMAIN-CONTAINING PROTEIN"/>
    <property type="match status" value="1"/>
</dbReference>
<dbReference type="InterPro" id="IPR048325">
    <property type="entry name" value="ZSWIM3_N"/>
</dbReference>
<organism evidence="8 9">
    <name type="scientific">Cimex lectularius</name>
    <name type="common">Bed bug</name>
    <name type="synonym">Acanthia lectularia</name>
    <dbReference type="NCBI Taxonomy" id="79782"/>
    <lineage>
        <taxon>Eukaryota</taxon>
        <taxon>Metazoa</taxon>
        <taxon>Ecdysozoa</taxon>
        <taxon>Arthropoda</taxon>
        <taxon>Hexapoda</taxon>
        <taxon>Insecta</taxon>
        <taxon>Pterygota</taxon>
        <taxon>Neoptera</taxon>
        <taxon>Paraneoptera</taxon>
        <taxon>Hemiptera</taxon>
        <taxon>Heteroptera</taxon>
        <taxon>Panheteroptera</taxon>
        <taxon>Cimicomorpha</taxon>
        <taxon>Cimicidae</taxon>
        <taxon>Cimex</taxon>
    </lineage>
</organism>
<dbReference type="InterPro" id="IPR019787">
    <property type="entry name" value="Znf_PHD-finger"/>
</dbReference>
<evidence type="ECO:0000259" key="6">
    <source>
        <dbReference type="PROSITE" id="PS50016"/>
    </source>
</evidence>
<feature type="compositionally biased region" description="Acidic residues" evidence="5">
    <location>
        <begin position="157"/>
        <end position="166"/>
    </location>
</feature>
<proteinExistence type="predicted"/>
<evidence type="ECO:0000313" key="9">
    <source>
        <dbReference type="Proteomes" id="UP000494040"/>
    </source>
</evidence>
<evidence type="ECO:0000256" key="5">
    <source>
        <dbReference type="SAM" id="MobiDB-lite"/>
    </source>
</evidence>
<feature type="compositionally biased region" description="Basic and acidic residues" evidence="5">
    <location>
        <begin position="147"/>
        <end position="156"/>
    </location>
</feature>
<dbReference type="InterPro" id="IPR013083">
    <property type="entry name" value="Znf_RING/FYVE/PHD"/>
</dbReference>
<dbReference type="GO" id="GO:0008270">
    <property type="term" value="F:zinc ion binding"/>
    <property type="evidence" value="ECO:0007669"/>
    <property type="project" value="UniProtKB-KW"/>
</dbReference>
<dbReference type="KEGG" id="clec:106668655"/>
<dbReference type="Gene3D" id="3.30.40.10">
    <property type="entry name" value="Zinc/RING finger domain, C3HC4 (zinc finger)"/>
    <property type="match status" value="1"/>
</dbReference>
<keyword evidence="1" id="KW-0479">Metal-binding</keyword>
<keyword evidence="2 4" id="KW-0863">Zinc-finger</keyword>
<dbReference type="EnsemblMetazoa" id="XM_014397609.2">
    <property type="protein sequence ID" value="XP_014253095.1"/>
    <property type="gene ID" value="LOC106668655"/>
</dbReference>
<dbReference type="InterPro" id="IPR011011">
    <property type="entry name" value="Znf_FYVE_PHD"/>
</dbReference>
<evidence type="ECO:0000259" key="7">
    <source>
        <dbReference type="PROSITE" id="PS50966"/>
    </source>
</evidence>
<dbReference type="AlphaFoldDB" id="A0A8I6S029"/>
<dbReference type="Pfam" id="PF21056">
    <property type="entry name" value="ZSWIM1-3_RNaseH-like"/>
    <property type="match status" value="1"/>
</dbReference>
<dbReference type="InterPro" id="IPR001965">
    <property type="entry name" value="Znf_PHD"/>
</dbReference>
<sequence>MGEKGGRCDIYVGKRFRSFEEVSEFIKAYEAEKKQKFWIRSSRSVEAVRKILRRPLNKKIKYYELQYSCVHGGIEFKTRSKGLRRKGTYKIDCPAKIKIRATMDGNQLEIKSFIDDHQGHLEQEAGRWCKKPRYRVGVSASEVKKVKSVGESKDSDSMTESDEDTDFLSKSKIHPLLESLKLAIDAHGSTLYDNDEHLIGIYLTTKAMEKSLNAWHDVIYIWTIQGWLKQNFSVILATIKDSNGDFEIISVGLVEEEDKLSFSWFFKTFKENIDNHNLKIKYIFGEKHLVETHLKQLFPHTITFVSLYYSLKLFERILDTESFLTPKKEHCMNYFCKMAYSRSLEDYKGVYSSFCKSAPQGMVDYFDEDWGSNIQDWTFFNMTNGTLVDDSKTSEAVDARVKEIIQKNTPLLSFIEQLFKWINIQKVEFKFKASTYVLKKPSSLNLRGSCLDKYSQLLTNYAFDYVSHQINLSKNVNILETVEDNLYITQENMVLYPSSVNSCECRDWRSMMLPCKHIFAVRKACKENFFCADLCNVRWTKSYYIENRLEVEEVEKLIKDKLVTSDVTTEDSEYDKLSENTRRAITITDKILNILSRQAGNELEEKIQVLEEIGNLWSDGQNVKVTAFSAGSPEKDVSPPEVLQTKKVQKVVKTIPVSTNSNEELQKVKLLKHPQMTSKIIKIDLSHYGKVNVPLKFSLKPKAEKIRMMIDWIVKKGENQSYGENDVLDVADIESDPKLIQHSILNETVDLELIKPRLSPDAFQLLLTVVNAKRENEIWLCFICEAQLEDSCVLCASCLLWFHSKCVGIANPQKRKVWFCYNCLKSCDEKK</sequence>
<dbReference type="CDD" id="cd15489">
    <property type="entry name" value="PHD_SF"/>
    <property type="match status" value="1"/>
</dbReference>
<evidence type="ECO:0000256" key="1">
    <source>
        <dbReference type="ARBA" id="ARBA00022723"/>
    </source>
</evidence>
<evidence type="ECO:0000313" key="8">
    <source>
        <dbReference type="EnsemblMetazoa" id="XP_014253094.1"/>
    </source>
</evidence>
<dbReference type="Proteomes" id="UP000494040">
    <property type="component" value="Unassembled WGS sequence"/>
</dbReference>
<dbReference type="InterPro" id="IPR007527">
    <property type="entry name" value="Znf_SWIM"/>
</dbReference>
<evidence type="ECO:0000256" key="4">
    <source>
        <dbReference type="PROSITE-ProRule" id="PRU00325"/>
    </source>
</evidence>
<feature type="region of interest" description="Disordered" evidence="5">
    <location>
        <begin position="147"/>
        <end position="166"/>
    </location>
</feature>
<accession>A0A8I6S029</accession>
<keyword evidence="9" id="KW-1185">Reference proteome</keyword>
<reference evidence="8" key="1">
    <citation type="submission" date="2022-01" db="UniProtKB">
        <authorList>
            <consortium name="EnsemblMetazoa"/>
        </authorList>
    </citation>
    <scope>IDENTIFICATION</scope>
</reference>
<evidence type="ECO:0000256" key="2">
    <source>
        <dbReference type="ARBA" id="ARBA00022771"/>
    </source>
</evidence>